<dbReference type="Proteomes" id="UP000825935">
    <property type="component" value="Chromosome 20"/>
</dbReference>
<dbReference type="AlphaFoldDB" id="A0A8T2SFW4"/>
<keyword evidence="1" id="KW-0732">Signal</keyword>
<proteinExistence type="predicted"/>
<name>A0A8T2SFW4_CERRI</name>
<organism evidence="2 3">
    <name type="scientific">Ceratopteris richardii</name>
    <name type="common">Triangle waterfern</name>
    <dbReference type="NCBI Taxonomy" id="49495"/>
    <lineage>
        <taxon>Eukaryota</taxon>
        <taxon>Viridiplantae</taxon>
        <taxon>Streptophyta</taxon>
        <taxon>Embryophyta</taxon>
        <taxon>Tracheophyta</taxon>
        <taxon>Polypodiopsida</taxon>
        <taxon>Polypodiidae</taxon>
        <taxon>Polypodiales</taxon>
        <taxon>Pteridineae</taxon>
        <taxon>Pteridaceae</taxon>
        <taxon>Parkerioideae</taxon>
        <taxon>Ceratopteris</taxon>
    </lineage>
</organism>
<sequence>MAIHSEDYFLVLLIVGFVIHEAGAMQGRTTELEGKATVMTCGEEDIVVEQRKLSGGLHPRWEVVVRSKCAACKTSMVELWCPGWKPTREKEGFMAPVEMVQPGLCLLGAPISANRPFSIFYRQRAAPVNFSVASVRFSCGQ</sequence>
<evidence type="ECO:0000313" key="3">
    <source>
        <dbReference type="Proteomes" id="UP000825935"/>
    </source>
</evidence>
<protein>
    <submittedName>
        <fullName evidence="2">Uncharacterized protein</fullName>
    </submittedName>
</protein>
<evidence type="ECO:0000256" key="1">
    <source>
        <dbReference type="SAM" id="SignalP"/>
    </source>
</evidence>
<evidence type="ECO:0000313" key="2">
    <source>
        <dbReference type="EMBL" id="KAH7330844.1"/>
    </source>
</evidence>
<keyword evidence="3" id="KW-1185">Reference proteome</keyword>
<gene>
    <name evidence="2" type="ORF">KP509_20G005000</name>
</gene>
<feature type="signal peptide" evidence="1">
    <location>
        <begin position="1"/>
        <end position="24"/>
    </location>
</feature>
<accession>A0A8T2SFW4</accession>
<dbReference type="EMBL" id="CM035425">
    <property type="protein sequence ID" value="KAH7330844.1"/>
    <property type="molecule type" value="Genomic_DNA"/>
</dbReference>
<comment type="caution">
    <text evidence="2">The sequence shown here is derived from an EMBL/GenBank/DDBJ whole genome shotgun (WGS) entry which is preliminary data.</text>
</comment>
<feature type="chain" id="PRO_5035896980" evidence="1">
    <location>
        <begin position="25"/>
        <end position="141"/>
    </location>
</feature>
<reference evidence="2" key="1">
    <citation type="submission" date="2021-08" db="EMBL/GenBank/DDBJ databases">
        <title>WGS assembly of Ceratopteris richardii.</title>
        <authorList>
            <person name="Marchant D.B."/>
            <person name="Chen G."/>
            <person name="Jenkins J."/>
            <person name="Shu S."/>
            <person name="Leebens-Mack J."/>
            <person name="Grimwood J."/>
            <person name="Schmutz J."/>
            <person name="Soltis P."/>
            <person name="Soltis D."/>
            <person name="Chen Z.-H."/>
        </authorList>
    </citation>
    <scope>NUCLEOTIDE SEQUENCE</scope>
    <source>
        <strain evidence="2">Whitten #5841</strain>
        <tissue evidence="2">Leaf</tissue>
    </source>
</reference>